<accession>A0A9W9LI33</accession>
<dbReference type="Proteomes" id="UP001149163">
    <property type="component" value="Unassembled WGS sequence"/>
</dbReference>
<dbReference type="GeneID" id="81429449"/>
<sequence>MWQGVVIERRGKRKTGKQGSKRGYEDARQGGSELTSAKYTASQTAAANTNQNFHSRSLLLSLQDSPSSSFEAPHASTRVPVLLDILRAVAPAENFSPLIAILLPPSHSLLPPPGKLRSLHLGIPLPSSRSNRPLAIAFYRTLTLLEALSSLSTSFSIPYSVARR</sequence>
<evidence type="ECO:0000313" key="3">
    <source>
        <dbReference type="Proteomes" id="UP001149163"/>
    </source>
</evidence>
<name>A0A9W9LI33_9EURO</name>
<dbReference type="AlphaFoldDB" id="A0A9W9LI33"/>
<organism evidence="2 3">
    <name type="scientific">Penicillium canariense</name>
    <dbReference type="NCBI Taxonomy" id="189055"/>
    <lineage>
        <taxon>Eukaryota</taxon>
        <taxon>Fungi</taxon>
        <taxon>Dikarya</taxon>
        <taxon>Ascomycota</taxon>
        <taxon>Pezizomycotina</taxon>
        <taxon>Eurotiomycetes</taxon>
        <taxon>Eurotiomycetidae</taxon>
        <taxon>Eurotiales</taxon>
        <taxon>Aspergillaceae</taxon>
        <taxon>Penicillium</taxon>
    </lineage>
</organism>
<reference evidence="2" key="2">
    <citation type="journal article" date="2023" name="IMA Fungus">
        <title>Comparative genomic study of the Penicillium genus elucidates a diverse pangenome and 15 lateral gene transfer events.</title>
        <authorList>
            <person name="Petersen C."/>
            <person name="Sorensen T."/>
            <person name="Nielsen M.R."/>
            <person name="Sondergaard T.E."/>
            <person name="Sorensen J.L."/>
            <person name="Fitzpatrick D.A."/>
            <person name="Frisvad J.C."/>
            <person name="Nielsen K.L."/>
        </authorList>
    </citation>
    <scope>NUCLEOTIDE SEQUENCE</scope>
    <source>
        <strain evidence="2">IBT 26290</strain>
    </source>
</reference>
<feature type="region of interest" description="Disordered" evidence="1">
    <location>
        <begin position="1"/>
        <end position="46"/>
    </location>
</feature>
<gene>
    <name evidence="2" type="ORF">N7482_008149</name>
</gene>
<evidence type="ECO:0000256" key="1">
    <source>
        <dbReference type="SAM" id="MobiDB-lite"/>
    </source>
</evidence>
<evidence type="ECO:0000313" key="2">
    <source>
        <dbReference type="EMBL" id="KAJ5157049.1"/>
    </source>
</evidence>
<feature type="compositionally biased region" description="Basic residues" evidence="1">
    <location>
        <begin position="10"/>
        <end position="20"/>
    </location>
</feature>
<keyword evidence="3" id="KW-1185">Reference proteome</keyword>
<proteinExistence type="predicted"/>
<reference evidence="2" key="1">
    <citation type="submission" date="2022-11" db="EMBL/GenBank/DDBJ databases">
        <authorList>
            <person name="Petersen C."/>
        </authorList>
    </citation>
    <scope>NUCLEOTIDE SEQUENCE</scope>
    <source>
        <strain evidence="2">IBT 26290</strain>
    </source>
</reference>
<dbReference type="RefSeq" id="XP_056540038.1">
    <property type="nucleotide sequence ID" value="XM_056690273.1"/>
</dbReference>
<comment type="caution">
    <text evidence="2">The sequence shown here is derived from an EMBL/GenBank/DDBJ whole genome shotgun (WGS) entry which is preliminary data.</text>
</comment>
<dbReference type="EMBL" id="JAPQKN010000006">
    <property type="protein sequence ID" value="KAJ5157049.1"/>
    <property type="molecule type" value="Genomic_DNA"/>
</dbReference>
<protein>
    <submittedName>
        <fullName evidence="2">Uncharacterized protein</fullName>
    </submittedName>
</protein>